<evidence type="ECO:0000313" key="2">
    <source>
        <dbReference type="Proteomes" id="UP001177021"/>
    </source>
</evidence>
<keyword evidence="2" id="KW-1185">Reference proteome</keyword>
<organism evidence="1 2">
    <name type="scientific">Trifolium pratense</name>
    <name type="common">Red clover</name>
    <dbReference type="NCBI Taxonomy" id="57577"/>
    <lineage>
        <taxon>Eukaryota</taxon>
        <taxon>Viridiplantae</taxon>
        <taxon>Streptophyta</taxon>
        <taxon>Embryophyta</taxon>
        <taxon>Tracheophyta</taxon>
        <taxon>Spermatophyta</taxon>
        <taxon>Magnoliopsida</taxon>
        <taxon>eudicotyledons</taxon>
        <taxon>Gunneridae</taxon>
        <taxon>Pentapetalae</taxon>
        <taxon>rosids</taxon>
        <taxon>fabids</taxon>
        <taxon>Fabales</taxon>
        <taxon>Fabaceae</taxon>
        <taxon>Papilionoideae</taxon>
        <taxon>50 kb inversion clade</taxon>
        <taxon>NPAAA clade</taxon>
        <taxon>Hologalegina</taxon>
        <taxon>IRL clade</taxon>
        <taxon>Trifolieae</taxon>
        <taxon>Trifolium</taxon>
    </lineage>
</organism>
<dbReference type="Proteomes" id="UP001177021">
    <property type="component" value="Unassembled WGS sequence"/>
</dbReference>
<sequence length="375" mass="44117">MKAWMKNLEKYLRSLVSLMSLLPRKLIRRTRWQKMQLLKRRLVLILTLTMKKTSKKKKETDKKDEVAENAVTKKKAGSDSDSDDEENEQEEKDMNHRYDKTHPDIRPYSMMTRTWYMEYNPMKNRGKLPEIYARVIDQYIGDTVFLQDINENQIQEAVLKKNNSEIYLTHGWSRLRDFYNINAGAWITLLLISPFVFFIRVRYITGIEITYPHKTPPYKLMLEKPFLEATSNGPIPYFVLPKVFSHSLEKTLTIPDVQTGTLTLYWRGFCQNALPNEETQLRLIDWLGNTWNHCDLKFVNSPYISCKISGQWGDVCKVHNLAKDVIVKFGVTEASNNRTIYFKLAPFIGVRTTLHAPSTSSNRKKFYQSQHYYML</sequence>
<reference evidence="1" key="1">
    <citation type="submission" date="2023-10" db="EMBL/GenBank/DDBJ databases">
        <authorList>
            <person name="Rodriguez Cubillos JULIANA M."/>
            <person name="De Vega J."/>
        </authorList>
    </citation>
    <scope>NUCLEOTIDE SEQUENCE</scope>
</reference>
<dbReference type="EMBL" id="CASHSV030000206">
    <property type="protein sequence ID" value="CAJ2656092.1"/>
    <property type="molecule type" value="Genomic_DNA"/>
</dbReference>
<evidence type="ECO:0000313" key="1">
    <source>
        <dbReference type="EMBL" id="CAJ2656092.1"/>
    </source>
</evidence>
<protein>
    <submittedName>
        <fullName evidence="1">Uncharacterized protein</fullName>
    </submittedName>
</protein>
<proteinExistence type="predicted"/>
<gene>
    <name evidence="1" type="ORF">MILVUS5_LOCUS22914</name>
</gene>
<accession>A0ACB0KFL9</accession>
<name>A0ACB0KFL9_TRIPR</name>
<comment type="caution">
    <text evidence="1">The sequence shown here is derived from an EMBL/GenBank/DDBJ whole genome shotgun (WGS) entry which is preliminary data.</text>
</comment>